<keyword evidence="3" id="KW-1185">Reference proteome</keyword>
<dbReference type="Proteomes" id="UP001225598">
    <property type="component" value="Chromosome"/>
</dbReference>
<dbReference type="InterPro" id="IPR001206">
    <property type="entry name" value="Diacylglycerol_kinase_cat_dom"/>
</dbReference>
<feature type="domain" description="DAGKc" evidence="1">
    <location>
        <begin position="43"/>
        <end position="132"/>
    </location>
</feature>
<organism evidence="2 3">
    <name type="scientific">Corynebacterium breve</name>
    <dbReference type="NCBI Taxonomy" id="3049799"/>
    <lineage>
        <taxon>Bacteria</taxon>
        <taxon>Bacillati</taxon>
        <taxon>Actinomycetota</taxon>
        <taxon>Actinomycetes</taxon>
        <taxon>Mycobacteriales</taxon>
        <taxon>Corynebacteriaceae</taxon>
        <taxon>Corynebacterium</taxon>
    </lineage>
</organism>
<dbReference type="RefSeq" id="WP_284826576.1">
    <property type="nucleotide sequence ID" value="NZ_CP126969.1"/>
</dbReference>
<dbReference type="InterPro" id="IPR016064">
    <property type="entry name" value="NAD/diacylglycerol_kinase_sf"/>
</dbReference>
<keyword evidence="2" id="KW-0808">Transferase</keyword>
<dbReference type="Gene3D" id="2.60.200.40">
    <property type="match status" value="1"/>
</dbReference>
<protein>
    <submittedName>
        <fullName evidence="2">Diacylglycerol kinase family protein</fullName>
    </submittedName>
</protein>
<dbReference type="InterPro" id="IPR045540">
    <property type="entry name" value="YegS/DAGK_C"/>
</dbReference>
<reference evidence="2 3" key="1">
    <citation type="submission" date="2023-05" db="EMBL/GenBank/DDBJ databases">
        <title>Corynebacterium suedekumii sp. nov. and Corynebacterium breve sp. nov. isolated from raw cow's milk.</title>
        <authorList>
            <person name="Baer M.K."/>
            <person name="Mehl L."/>
            <person name="Hellmuth R."/>
            <person name="Marke G."/>
            <person name="Lipski A."/>
        </authorList>
    </citation>
    <scope>NUCLEOTIDE SEQUENCE [LARGE SCALE GENOMIC DNA]</scope>
    <source>
        <strain evidence="2 3">R4</strain>
    </source>
</reference>
<dbReference type="InterPro" id="IPR017438">
    <property type="entry name" value="ATP-NAD_kinase_N"/>
</dbReference>
<dbReference type="SUPFAM" id="SSF111331">
    <property type="entry name" value="NAD kinase/diacylglycerol kinase-like"/>
    <property type="match status" value="1"/>
</dbReference>
<dbReference type="InterPro" id="IPR004363">
    <property type="entry name" value="Methylgl_synth"/>
</dbReference>
<accession>A0ABY8VGM7</accession>
<keyword evidence="2" id="KW-0418">Kinase</keyword>
<dbReference type="PROSITE" id="PS50146">
    <property type="entry name" value="DAGK"/>
    <property type="match status" value="1"/>
</dbReference>
<dbReference type="Pfam" id="PF00781">
    <property type="entry name" value="DAGK_cat"/>
    <property type="match status" value="1"/>
</dbReference>
<dbReference type="PANTHER" id="PTHR30492">
    <property type="entry name" value="METHYLGLYOXAL SYNTHASE"/>
    <property type="match status" value="1"/>
</dbReference>
<name>A0ABY8VGM7_9CORY</name>
<dbReference type="Gene3D" id="3.40.50.10330">
    <property type="entry name" value="Probable inorganic polyphosphate/atp-NAD kinase, domain 1"/>
    <property type="match status" value="1"/>
</dbReference>
<gene>
    <name evidence="2" type="ORF">QP027_05285</name>
</gene>
<sequence length="325" mass="35196">MNLPISARKAVIVYNPVKVDVGQLEMYAEKYRGSYTQIEWKETTEADPGFSQAKAAVEEGADVVVACGGDGTVRLVASAVAGSSTSLGIVPVGTGNLLARNLKLSLLPEAAMRTALQGTERVIDMCYALVDYPDTSSEEIPFVVMAGIGIDAQMIANTDDRLKKKFGFAAYGVAILKSLRGGNRVKLLRRIDRGRWRTARAHSVIVGNCGELVNNLTLMPDALPDDGRIDVVVMRPKGPVGWVLIFGQIVAQTADKLWSTVKRGRGLRLTPDRDTDGMRYMQGAQFDVIFSHPEVFEVDGDQIGQVTGFSVRVSPSVLNVRIPKG</sequence>
<dbReference type="Pfam" id="PF19279">
    <property type="entry name" value="YegS_C"/>
    <property type="match status" value="1"/>
</dbReference>
<evidence type="ECO:0000313" key="3">
    <source>
        <dbReference type="Proteomes" id="UP001225598"/>
    </source>
</evidence>
<dbReference type="EMBL" id="CP126969">
    <property type="protein sequence ID" value="WIM68799.1"/>
    <property type="molecule type" value="Genomic_DNA"/>
</dbReference>
<proteinExistence type="predicted"/>
<evidence type="ECO:0000259" key="1">
    <source>
        <dbReference type="PROSITE" id="PS50146"/>
    </source>
</evidence>
<dbReference type="PANTHER" id="PTHR30492:SF0">
    <property type="entry name" value="METHYLGLYOXAL SYNTHASE"/>
    <property type="match status" value="1"/>
</dbReference>
<dbReference type="SMART" id="SM00046">
    <property type="entry name" value="DAGKc"/>
    <property type="match status" value="1"/>
</dbReference>
<evidence type="ECO:0000313" key="2">
    <source>
        <dbReference type="EMBL" id="WIM68799.1"/>
    </source>
</evidence>
<dbReference type="GO" id="GO:0016301">
    <property type="term" value="F:kinase activity"/>
    <property type="evidence" value="ECO:0007669"/>
    <property type="project" value="UniProtKB-KW"/>
</dbReference>